<dbReference type="PROSITE" id="PS50109">
    <property type="entry name" value="HIS_KIN"/>
    <property type="match status" value="1"/>
</dbReference>
<keyword evidence="9" id="KW-0812">Transmembrane</keyword>
<evidence type="ECO:0000313" key="11">
    <source>
        <dbReference type="EMBL" id="PWK13433.1"/>
    </source>
</evidence>
<keyword evidence="3" id="KW-0597">Phosphoprotein</keyword>
<evidence type="ECO:0000256" key="7">
    <source>
        <dbReference type="ARBA" id="ARBA00022840"/>
    </source>
</evidence>
<dbReference type="CDD" id="cd00075">
    <property type="entry name" value="HATPase"/>
    <property type="match status" value="1"/>
</dbReference>
<dbReference type="InterPro" id="IPR003594">
    <property type="entry name" value="HATPase_dom"/>
</dbReference>
<dbReference type="InterPro" id="IPR050980">
    <property type="entry name" value="2C_sensor_his_kinase"/>
</dbReference>
<keyword evidence="5" id="KW-0547">Nucleotide-binding</keyword>
<dbReference type="EMBL" id="QGGL01000007">
    <property type="protein sequence ID" value="PWK13433.1"/>
    <property type="molecule type" value="Genomic_DNA"/>
</dbReference>
<evidence type="ECO:0000256" key="2">
    <source>
        <dbReference type="ARBA" id="ARBA00012438"/>
    </source>
</evidence>
<dbReference type="Pfam" id="PF02518">
    <property type="entry name" value="HATPase_c"/>
    <property type="match status" value="1"/>
</dbReference>
<evidence type="ECO:0000259" key="10">
    <source>
        <dbReference type="PROSITE" id="PS50109"/>
    </source>
</evidence>
<evidence type="ECO:0000256" key="3">
    <source>
        <dbReference type="ARBA" id="ARBA00022553"/>
    </source>
</evidence>
<keyword evidence="7" id="KW-0067">ATP-binding</keyword>
<accession>A0A316D9X7</accession>
<organism evidence="11 12">
    <name type="scientific">Tumebacillus permanentifrigoris</name>
    <dbReference type="NCBI Taxonomy" id="378543"/>
    <lineage>
        <taxon>Bacteria</taxon>
        <taxon>Bacillati</taxon>
        <taxon>Bacillota</taxon>
        <taxon>Bacilli</taxon>
        <taxon>Bacillales</taxon>
        <taxon>Alicyclobacillaceae</taxon>
        <taxon>Tumebacillus</taxon>
    </lineage>
</organism>
<dbReference type="EC" id="2.7.13.3" evidence="2"/>
<dbReference type="GO" id="GO:0004673">
    <property type="term" value="F:protein histidine kinase activity"/>
    <property type="evidence" value="ECO:0007669"/>
    <property type="project" value="UniProtKB-EC"/>
</dbReference>
<dbReference type="AlphaFoldDB" id="A0A316D9X7"/>
<feature type="domain" description="Histidine kinase" evidence="10">
    <location>
        <begin position="314"/>
        <end position="419"/>
    </location>
</feature>
<feature type="transmembrane region" description="Helical" evidence="9">
    <location>
        <begin position="51"/>
        <end position="68"/>
    </location>
</feature>
<dbReference type="PANTHER" id="PTHR44936:SF9">
    <property type="entry name" value="SENSOR PROTEIN CREC"/>
    <property type="match status" value="1"/>
</dbReference>
<dbReference type="Proteomes" id="UP000245634">
    <property type="component" value="Unassembled WGS sequence"/>
</dbReference>
<proteinExistence type="predicted"/>
<evidence type="ECO:0000256" key="8">
    <source>
        <dbReference type="ARBA" id="ARBA00023012"/>
    </source>
</evidence>
<dbReference type="Gene3D" id="3.30.565.10">
    <property type="entry name" value="Histidine kinase-like ATPase, C-terminal domain"/>
    <property type="match status" value="1"/>
</dbReference>
<keyword evidence="8" id="KW-0902">Two-component regulatory system</keyword>
<feature type="transmembrane region" description="Helical" evidence="9">
    <location>
        <begin position="143"/>
        <end position="164"/>
    </location>
</feature>
<dbReference type="OrthoDB" id="1674512at2"/>
<evidence type="ECO:0000313" key="12">
    <source>
        <dbReference type="Proteomes" id="UP000245634"/>
    </source>
</evidence>
<gene>
    <name evidence="11" type="ORF">C7459_107101</name>
</gene>
<keyword evidence="4" id="KW-0808">Transferase</keyword>
<keyword evidence="6 11" id="KW-0418">Kinase</keyword>
<evidence type="ECO:0000256" key="6">
    <source>
        <dbReference type="ARBA" id="ARBA00022777"/>
    </source>
</evidence>
<dbReference type="InterPro" id="IPR036890">
    <property type="entry name" value="HATPase_C_sf"/>
</dbReference>
<sequence>MRNRYLILLLLMVATAFFGELKMNPFGEPFRFSLGTTCFFFGLIWFRQLRPLETGIGVGVSLLLFRGFLDINQGQSLAHAFQHHLPSTVYYLIFAVILTCTNLRRRLEKPLAVGVIGAGSDLIANIGELLLRNQFGGTYTLDLHTLLILALFGSLRSFFVVGLYNMLMIRQLRLLGEQQKEQIEHLLLLNASLYEEGFYLNKSMGHIEDITRNSYDLYKQLKGQEKAGVWPTHFSRQALSIAEEVHELKKDSQRILAGLDKLLKQEAVEERISLRALTELVMQANRKYALMLGKDIEFHIQANVNLNTNRTYALVSILNNLVANSVEAIPRVGRIGLDVRLVEAHVEWMVWDDGPGIPDEEAEYVFQPGYTTKYDSRGNPSTGIGLSHCTDLTHMLGGTLEMRRRAGTTQFSMRMPTAELLQKHKEEWNS</sequence>
<comment type="catalytic activity">
    <reaction evidence="1">
        <text>ATP + protein L-histidine = ADP + protein N-phospho-L-histidine.</text>
        <dbReference type="EC" id="2.7.13.3"/>
    </reaction>
</comment>
<dbReference type="PRINTS" id="PR00344">
    <property type="entry name" value="BCTRLSENSOR"/>
</dbReference>
<evidence type="ECO:0000256" key="1">
    <source>
        <dbReference type="ARBA" id="ARBA00000085"/>
    </source>
</evidence>
<reference evidence="11 12" key="1">
    <citation type="submission" date="2018-05" db="EMBL/GenBank/DDBJ databases">
        <title>Genomic Encyclopedia of Type Strains, Phase IV (KMG-IV): sequencing the most valuable type-strain genomes for metagenomic binning, comparative biology and taxonomic classification.</title>
        <authorList>
            <person name="Goeker M."/>
        </authorList>
    </citation>
    <scope>NUCLEOTIDE SEQUENCE [LARGE SCALE GENOMIC DNA]</scope>
    <source>
        <strain evidence="11 12">DSM 18773</strain>
    </source>
</reference>
<feature type="transmembrane region" description="Helical" evidence="9">
    <location>
        <begin position="88"/>
        <end position="104"/>
    </location>
</feature>
<keyword evidence="9" id="KW-1133">Transmembrane helix</keyword>
<evidence type="ECO:0000256" key="4">
    <source>
        <dbReference type="ARBA" id="ARBA00022679"/>
    </source>
</evidence>
<feature type="transmembrane region" description="Helical" evidence="9">
    <location>
        <begin position="111"/>
        <end position="131"/>
    </location>
</feature>
<dbReference type="SUPFAM" id="SSF55874">
    <property type="entry name" value="ATPase domain of HSP90 chaperone/DNA topoisomerase II/histidine kinase"/>
    <property type="match status" value="1"/>
</dbReference>
<dbReference type="GO" id="GO:0005524">
    <property type="term" value="F:ATP binding"/>
    <property type="evidence" value="ECO:0007669"/>
    <property type="project" value="UniProtKB-KW"/>
</dbReference>
<dbReference type="RefSeq" id="WP_109688692.1">
    <property type="nucleotide sequence ID" value="NZ_QGGL01000007.1"/>
</dbReference>
<protein>
    <recommendedName>
        <fullName evidence="2">histidine kinase</fullName>
        <ecNumber evidence="2">2.7.13.3</ecNumber>
    </recommendedName>
</protein>
<evidence type="ECO:0000256" key="9">
    <source>
        <dbReference type="SAM" id="Phobius"/>
    </source>
</evidence>
<feature type="transmembrane region" description="Helical" evidence="9">
    <location>
        <begin position="29"/>
        <end position="46"/>
    </location>
</feature>
<keyword evidence="9" id="KW-0472">Membrane</keyword>
<keyword evidence="12" id="KW-1185">Reference proteome</keyword>
<evidence type="ECO:0000256" key="5">
    <source>
        <dbReference type="ARBA" id="ARBA00022741"/>
    </source>
</evidence>
<dbReference type="InterPro" id="IPR005467">
    <property type="entry name" value="His_kinase_dom"/>
</dbReference>
<name>A0A316D9X7_9BACL</name>
<dbReference type="SMART" id="SM00387">
    <property type="entry name" value="HATPase_c"/>
    <property type="match status" value="1"/>
</dbReference>
<dbReference type="InterPro" id="IPR004358">
    <property type="entry name" value="Sig_transdc_His_kin-like_C"/>
</dbReference>
<dbReference type="GO" id="GO:0000160">
    <property type="term" value="P:phosphorelay signal transduction system"/>
    <property type="evidence" value="ECO:0007669"/>
    <property type="project" value="UniProtKB-KW"/>
</dbReference>
<comment type="caution">
    <text evidence="11">The sequence shown here is derived from an EMBL/GenBank/DDBJ whole genome shotgun (WGS) entry which is preliminary data.</text>
</comment>
<dbReference type="PANTHER" id="PTHR44936">
    <property type="entry name" value="SENSOR PROTEIN CREC"/>
    <property type="match status" value="1"/>
</dbReference>